<dbReference type="SUPFAM" id="SSF51658">
    <property type="entry name" value="Xylose isomerase-like"/>
    <property type="match status" value="1"/>
</dbReference>
<dbReference type="InterPro" id="IPR050312">
    <property type="entry name" value="IolE/XylAMocC-like"/>
</dbReference>
<dbReference type="PANTHER" id="PTHR12110">
    <property type="entry name" value="HYDROXYPYRUVATE ISOMERASE"/>
    <property type="match status" value="1"/>
</dbReference>
<evidence type="ECO:0000259" key="1">
    <source>
        <dbReference type="Pfam" id="PF01261"/>
    </source>
</evidence>
<reference evidence="2" key="1">
    <citation type="submission" date="2021-01" db="EMBL/GenBank/DDBJ databases">
        <title>Modified the classification status of verrucomicrobia.</title>
        <authorList>
            <person name="Feng X."/>
        </authorList>
    </citation>
    <scope>NUCLEOTIDE SEQUENCE</scope>
    <source>
        <strain evidence="2">KCTC 12986</strain>
    </source>
</reference>
<name>A0A934RQE7_9BACT</name>
<dbReference type="PANTHER" id="PTHR12110:SF53">
    <property type="entry name" value="BLR5974 PROTEIN"/>
    <property type="match status" value="1"/>
</dbReference>
<feature type="domain" description="Xylose isomerase-like TIM barrel" evidence="1">
    <location>
        <begin position="73"/>
        <end position="277"/>
    </location>
</feature>
<dbReference type="Gene3D" id="3.20.20.150">
    <property type="entry name" value="Divalent-metal-dependent TIM barrel enzymes"/>
    <property type="match status" value="1"/>
</dbReference>
<dbReference type="Pfam" id="PF01261">
    <property type="entry name" value="AP_endonuc_2"/>
    <property type="match status" value="1"/>
</dbReference>
<gene>
    <name evidence="2" type="ORF">JIN78_07840</name>
</gene>
<sequence>MNRRHFLATATATALVPHLFGQEESEPLFKISLAQWSNHRMLKAGKISNLEWPEYTRKTYDIHALEYVNQFFKDKAEDESYLAELNKRVSDLGMSNVLIMIDGEGHIGAKTEEGRNKTVDQHKRWVTAAKTLGCHSIRVNAYGDGSPEEAAKQVTDGLHKLATFAADHDINVIVENHGGNSSNGEWLSGVLSAVNLPNCGSLPDFGNFHGYDRYQGIRDLMPFAKGVSAKSREFDEAGNEVQTDFQKAMKIVLDAKYRGYVGVEYEGGKHSEDEGIKLTKALLEKVREDYQG</sequence>
<dbReference type="InterPro" id="IPR036237">
    <property type="entry name" value="Xyl_isomerase-like_sf"/>
</dbReference>
<protein>
    <submittedName>
        <fullName evidence="2">TIM barrel protein</fullName>
    </submittedName>
</protein>
<dbReference type="EMBL" id="JAENIO010000016">
    <property type="protein sequence ID" value="MBK1833967.1"/>
    <property type="molecule type" value="Genomic_DNA"/>
</dbReference>
<dbReference type="AlphaFoldDB" id="A0A934RQE7"/>
<dbReference type="InterPro" id="IPR013022">
    <property type="entry name" value="Xyl_isomerase-like_TIM-brl"/>
</dbReference>
<organism evidence="2 3">
    <name type="scientific">Roseibacillus ishigakijimensis</name>
    <dbReference type="NCBI Taxonomy" id="454146"/>
    <lineage>
        <taxon>Bacteria</taxon>
        <taxon>Pseudomonadati</taxon>
        <taxon>Verrucomicrobiota</taxon>
        <taxon>Verrucomicrobiia</taxon>
        <taxon>Verrucomicrobiales</taxon>
        <taxon>Verrucomicrobiaceae</taxon>
        <taxon>Roseibacillus</taxon>
    </lineage>
</organism>
<comment type="caution">
    <text evidence="2">The sequence shown here is derived from an EMBL/GenBank/DDBJ whole genome shotgun (WGS) entry which is preliminary data.</text>
</comment>
<evidence type="ECO:0000313" key="2">
    <source>
        <dbReference type="EMBL" id="MBK1833967.1"/>
    </source>
</evidence>
<keyword evidence="3" id="KW-1185">Reference proteome</keyword>
<proteinExistence type="predicted"/>
<evidence type="ECO:0000313" key="3">
    <source>
        <dbReference type="Proteomes" id="UP000604083"/>
    </source>
</evidence>
<accession>A0A934RQE7</accession>
<dbReference type="RefSeq" id="WP_200391403.1">
    <property type="nucleotide sequence ID" value="NZ_JAENIO010000016.1"/>
</dbReference>
<dbReference type="Proteomes" id="UP000604083">
    <property type="component" value="Unassembled WGS sequence"/>
</dbReference>